<comment type="caution">
    <text evidence="3">The sequence shown here is derived from an EMBL/GenBank/DDBJ whole genome shotgun (WGS) entry which is preliminary data.</text>
</comment>
<name>A0ABV9AIP0_9ACTN</name>
<dbReference type="Proteomes" id="UP001595839">
    <property type="component" value="Unassembled WGS sequence"/>
</dbReference>
<dbReference type="EMBL" id="JBHSFK010000004">
    <property type="protein sequence ID" value="MFC4499489.1"/>
    <property type="molecule type" value="Genomic_DNA"/>
</dbReference>
<evidence type="ECO:0000256" key="2">
    <source>
        <dbReference type="SAM" id="SignalP"/>
    </source>
</evidence>
<dbReference type="RefSeq" id="WP_381169671.1">
    <property type="nucleotide sequence ID" value="NZ_JBHSFK010000004.1"/>
</dbReference>
<gene>
    <name evidence="3" type="ORF">ACFPIH_08095</name>
</gene>
<organism evidence="3 4">
    <name type="scientific">Streptomyces vulcanius</name>
    <dbReference type="NCBI Taxonomy" id="1441876"/>
    <lineage>
        <taxon>Bacteria</taxon>
        <taxon>Bacillati</taxon>
        <taxon>Actinomycetota</taxon>
        <taxon>Actinomycetes</taxon>
        <taxon>Kitasatosporales</taxon>
        <taxon>Streptomycetaceae</taxon>
        <taxon>Streptomyces</taxon>
    </lineage>
</organism>
<evidence type="ECO:0000313" key="3">
    <source>
        <dbReference type="EMBL" id="MFC4499489.1"/>
    </source>
</evidence>
<evidence type="ECO:0000313" key="4">
    <source>
        <dbReference type="Proteomes" id="UP001595839"/>
    </source>
</evidence>
<feature type="signal peptide" evidence="2">
    <location>
        <begin position="1"/>
        <end position="35"/>
    </location>
</feature>
<accession>A0ABV9AIP0</accession>
<sequence>MTPNRPRPRVPRAETAAAVLAGPLLAAGGAAEASAAPFPDGVRAGTPTDTRNAVKYYVVGTEPDGKPEFLYSIAEKVLGDGSRFDEILRAPAPGRQPRTARKAGPPLQP</sequence>
<keyword evidence="4" id="KW-1185">Reference proteome</keyword>
<reference evidence="4" key="1">
    <citation type="journal article" date="2019" name="Int. J. Syst. Evol. Microbiol.">
        <title>The Global Catalogue of Microorganisms (GCM) 10K type strain sequencing project: providing services to taxonomists for standard genome sequencing and annotation.</title>
        <authorList>
            <consortium name="The Broad Institute Genomics Platform"/>
            <consortium name="The Broad Institute Genome Sequencing Center for Infectious Disease"/>
            <person name="Wu L."/>
            <person name="Ma J."/>
        </authorList>
    </citation>
    <scope>NUCLEOTIDE SEQUENCE [LARGE SCALE GENOMIC DNA]</scope>
    <source>
        <strain evidence="4">CGMCC 4.7177</strain>
    </source>
</reference>
<feature type="chain" id="PRO_5046910343" evidence="2">
    <location>
        <begin position="36"/>
        <end position="109"/>
    </location>
</feature>
<protein>
    <submittedName>
        <fullName evidence="3">Uncharacterized protein</fullName>
    </submittedName>
</protein>
<evidence type="ECO:0000256" key="1">
    <source>
        <dbReference type="SAM" id="MobiDB-lite"/>
    </source>
</evidence>
<feature type="region of interest" description="Disordered" evidence="1">
    <location>
        <begin position="88"/>
        <end position="109"/>
    </location>
</feature>
<keyword evidence="2" id="KW-0732">Signal</keyword>
<proteinExistence type="predicted"/>